<evidence type="ECO:0000256" key="1">
    <source>
        <dbReference type="SAM" id="MobiDB-lite"/>
    </source>
</evidence>
<accession>A0A022WFT0</accession>
<dbReference type="Proteomes" id="UP000023758">
    <property type="component" value="Unassembled WGS sequence"/>
</dbReference>
<sequence>MEKHKQYISQGWEAMEGVTRQEVRSEQRMRMRTRKREMNQIDRGGASMRDSGGLILSSCSKNKPRSYPVTGSFDSTFRYPKYPGKATNSLSAA</sequence>
<feature type="region of interest" description="Disordered" evidence="1">
    <location>
        <begin position="22"/>
        <end position="93"/>
    </location>
</feature>
<dbReference type="AlphaFoldDB" id="A0A022WFT0"/>
<dbReference type="EMBL" id="KK207704">
    <property type="protein sequence ID" value="EZF56996.1"/>
    <property type="molecule type" value="Genomic_DNA"/>
</dbReference>
<dbReference type="HOGENOM" id="CLU_2401263_0_0_1"/>
<protein>
    <submittedName>
        <fullName evidence="2">Uncharacterized protein</fullName>
    </submittedName>
</protein>
<proteinExistence type="predicted"/>
<name>A0A022WFT0_TRIRU</name>
<gene>
    <name evidence="2" type="ORF">H103_00731</name>
</gene>
<organism evidence="2">
    <name type="scientific">Trichophyton rubrum CBS 288.86</name>
    <dbReference type="NCBI Taxonomy" id="1215330"/>
    <lineage>
        <taxon>Eukaryota</taxon>
        <taxon>Fungi</taxon>
        <taxon>Dikarya</taxon>
        <taxon>Ascomycota</taxon>
        <taxon>Pezizomycotina</taxon>
        <taxon>Eurotiomycetes</taxon>
        <taxon>Eurotiomycetidae</taxon>
        <taxon>Onygenales</taxon>
        <taxon>Arthrodermataceae</taxon>
        <taxon>Trichophyton</taxon>
    </lineage>
</organism>
<evidence type="ECO:0000313" key="2">
    <source>
        <dbReference type="EMBL" id="EZF56996.1"/>
    </source>
</evidence>
<reference evidence="2" key="1">
    <citation type="submission" date="2014-02" db="EMBL/GenBank/DDBJ databases">
        <title>The Genome Sequence of Trichophyton rubrum (morphotype fischeri) CBS 288.86.</title>
        <authorList>
            <consortium name="The Broad Institute Genomics Platform"/>
            <person name="Cuomo C.A."/>
            <person name="White T.C."/>
            <person name="Graser Y."/>
            <person name="Martinez-Rossi N."/>
            <person name="Heitman J."/>
            <person name="Young S.K."/>
            <person name="Zeng Q."/>
            <person name="Gargeya S."/>
            <person name="Abouelleil A."/>
            <person name="Alvarado L."/>
            <person name="Chapman S.B."/>
            <person name="Gainer-Dewar J."/>
            <person name="Goldberg J."/>
            <person name="Griggs A."/>
            <person name="Gujja S."/>
            <person name="Hansen M."/>
            <person name="Howarth C."/>
            <person name="Imamovic A."/>
            <person name="Larimer J."/>
            <person name="Martinez D."/>
            <person name="Murphy C."/>
            <person name="Pearson M.D."/>
            <person name="Persinoti G."/>
            <person name="Poon T."/>
            <person name="Priest M."/>
            <person name="Roberts A.D."/>
            <person name="Saif S."/>
            <person name="Shea T.D."/>
            <person name="Sykes S.N."/>
            <person name="Wortman J."/>
            <person name="Nusbaum C."/>
            <person name="Birren B."/>
        </authorList>
    </citation>
    <scope>NUCLEOTIDE SEQUENCE [LARGE SCALE GENOMIC DNA]</scope>
    <source>
        <strain evidence="2">CBS 288.86</strain>
    </source>
</reference>